<proteinExistence type="inferred from homology"/>
<evidence type="ECO:0000256" key="14">
    <source>
        <dbReference type="SAM" id="Coils"/>
    </source>
</evidence>
<evidence type="ECO:0000256" key="5">
    <source>
        <dbReference type="ARBA" id="ARBA00022989"/>
    </source>
</evidence>
<organism evidence="15 16">
    <name type="scientific">Crocosphaera watsonii WH 0003</name>
    <dbReference type="NCBI Taxonomy" id="423471"/>
    <lineage>
        <taxon>Bacteria</taxon>
        <taxon>Bacillati</taxon>
        <taxon>Cyanobacteriota</taxon>
        <taxon>Cyanophyceae</taxon>
        <taxon>Oscillatoriophycideae</taxon>
        <taxon>Chroococcales</taxon>
        <taxon>Aphanothecaceae</taxon>
        <taxon>Crocosphaera</taxon>
    </lineage>
</organism>
<keyword evidence="5 12" id="KW-1133">Transmembrane helix</keyword>
<reference evidence="15 16" key="1">
    <citation type="journal article" date="2011" name="Front. Microbiol.">
        <title>Two Strains of Crocosphaera watsonii with Highly Conserved Genomes are Distinguished by Strain-Specific Features.</title>
        <authorList>
            <person name="Bench S.R."/>
            <person name="Ilikchyan I.N."/>
            <person name="Tripp H.J."/>
            <person name="Zehr J.P."/>
        </authorList>
    </citation>
    <scope>NUCLEOTIDE SEQUENCE [LARGE SCALE GENOMIC DNA]</scope>
    <source>
        <strain evidence="15 16">WH 0003</strain>
    </source>
</reference>
<keyword evidence="15" id="KW-0378">Hydrolase</keyword>
<evidence type="ECO:0000256" key="7">
    <source>
        <dbReference type="ARBA" id="ARBA00023078"/>
    </source>
</evidence>
<dbReference type="Pfam" id="PF00430">
    <property type="entry name" value="ATP-synt_B"/>
    <property type="match status" value="1"/>
</dbReference>
<evidence type="ECO:0000256" key="8">
    <source>
        <dbReference type="ARBA" id="ARBA00023136"/>
    </source>
</evidence>
<evidence type="ECO:0000256" key="9">
    <source>
        <dbReference type="ARBA" id="ARBA00023310"/>
    </source>
</evidence>
<evidence type="ECO:0000256" key="10">
    <source>
        <dbReference type="ARBA" id="ARBA00025198"/>
    </source>
</evidence>
<evidence type="ECO:0000256" key="2">
    <source>
        <dbReference type="ARBA" id="ARBA00022547"/>
    </source>
</evidence>
<dbReference type="InterPro" id="IPR002146">
    <property type="entry name" value="ATP_synth_b/b'su_bac/chlpt"/>
</dbReference>
<evidence type="ECO:0000256" key="11">
    <source>
        <dbReference type="ARBA" id="ARBA00037847"/>
    </source>
</evidence>
<dbReference type="EMBL" id="AESD01000077">
    <property type="protein sequence ID" value="EHJ14872.1"/>
    <property type="molecule type" value="Genomic_DNA"/>
</dbReference>
<dbReference type="PANTHER" id="PTHR34264">
    <property type="entry name" value="ATP SYNTHASE SUBUNIT B, CHLOROPLASTIC"/>
    <property type="match status" value="1"/>
</dbReference>
<feature type="transmembrane region" description="Helical" evidence="12">
    <location>
        <begin position="30"/>
        <end position="49"/>
    </location>
</feature>
<dbReference type="NCBIfam" id="NF005606">
    <property type="entry name" value="PRK07352.1"/>
    <property type="match status" value="1"/>
</dbReference>
<keyword evidence="4 12" id="KW-0375">Hydrogen ion transport</keyword>
<dbReference type="InterPro" id="IPR028987">
    <property type="entry name" value="ATP_synth_B-like_membr_sf"/>
</dbReference>
<dbReference type="GO" id="GO:0045259">
    <property type="term" value="C:proton-transporting ATP synthase complex"/>
    <property type="evidence" value="ECO:0007669"/>
    <property type="project" value="UniProtKB-KW"/>
</dbReference>
<dbReference type="NCBIfam" id="TIGR01144">
    <property type="entry name" value="ATP_synt_b"/>
    <property type="match status" value="1"/>
</dbReference>
<comment type="similarity">
    <text evidence="12 13">Belongs to the ATPase B chain family.</text>
</comment>
<dbReference type="Proteomes" id="UP000003477">
    <property type="component" value="Unassembled WGS sequence"/>
</dbReference>
<keyword evidence="8 12" id="KW-0472">Membrane</keyword>
<keyword evidence="1 12" id="KW-0813">Transport</keyword>
<comment type="function">
    <text evidence="10 12">F(1)F(0) ATP synthase produces ATP from ADP in the presence of a proton or sodium gradient. F-type ATPases consist of two structural domains, F(1) containing the extramembraneous catalytic core and F(0) containing the membrane proton channel, linked together by a central stalk and a peripheral stalk. During catalysis, ATP synthesis in the catalytic domain of F(1) is coupled via a rotary mechanism of the central stalk subunits to proton translocation.</text>
</comment>
<feature type="coiled-coil region" evidence="14">
    <location>
        <begin position="135"/>
        <end position="162"/>
    </location>
</feature>
<keyword evidence="3 12" id="KW-0812">Transmembrane</keyword>
<comment type="caution">
    <text evidence="15">The sequence shown here is derived from an EMBL/GenBank/DDBJ whole genome shotgun (WGS) entry which is preliminary data.</text>
</comment>
<accession>G5IYU9</accession>
<gene>
    <name evidence="12" type="primary">atpF</name>
    <name evidence="15" type="ORF">CWATWH0003_0452</name>
</gene>
<dbReference type="RefSeq" id="WP_007303506.1">
    <property type="nucleotide sequence ID" value="NZ_AESD01000077.1"/>
</dbReference>
<dbReference type="PATRIC" id="fig|423471.3.peg.417"/>
<evidence type="ECO:0000256" key="12">
    <source>
        <dbReference type="HAMAP-Rule" id="MF_01398"/>
    </source>
</evidence>
<dbReference type="HAMAP" id="MF_01398">
    <property type="entry name" value="ATP_synth_b_bprime"/>
    <property type="match status" value="1"/>
</dbReference>
<dbReference type="GO" id="GO:0046933">
    <property type="term" value="F:proton-transporting ATP synthase activity, rotational mechanism"/>
    <property type="evidence" value="ECO:0007669"/>
    <property type="project" value="UniProtKB-UniRule"/>
</dbReference>
<evidence type="ECO:0000256" key="3">
    <source>
        <dbReference type="ARBA" id="ARBA00022692"/>
    </source>
</evidence>
<comment type="subunit">
    <text evidence="12">F-type ATPases have 2 components, F(1) - the catalytic core - and F(0) - the membrane proton channel. F(1) has five subunits: alpha(3), beta(3), gamma(1), delta(1), epsilon(1). F(0) has four main subunits: a(1), b(1), b'(1) and c(10-14). The alpha and beta chains form an alternating ring which encloses part of the gamma chain. F(1) is attached to F(0) by a central stalk formed by the gamma and epsilon chains, while a peripheral stalk is formed by the delta, b and b' chains.</text>
</comment>
<dbReference type="GO" id="GO:0016787">
    <property type="term" value="F:hydrolase activity"/>
    <property type="evidence" value="ECO:0007669"/>
    <property type="project" value="UniProtKB-KW"/>
</dbReference>
<protein>
    <recommendedName>
        <fullName evidence="12">ATP synthase subunit b</fullName>
    </recommendedName>
    <alternativeName>
        <fullName evidence="12">ATP synthase F(0) sector subunit b</fullName>
    </alternativeName>
    <alternativeName>
        <fullName evidence="12">ATPase subunit I</fullName>
    </alternativeName>
    <alternativeName>
        <fullName evidence="12">F-type ATPase subunit b</fullName>
        <shortName evidence="12">F-ATPase subunit b</shortName>
    </alternativeName>
</protein>
<evidence type="ECO:0000256" key="1">
    <source>
        <dbReference type="ARBA" id="ARBA00022448"/>
    </source>
</evidence>
<evidence type="ECO:0000313" key="16">
    <source>
        <dbReference type="Proteomes" id="UP000003477"/>
    </source>
</evidence>
<sequence length="178" mass="19584">MIDSFLLLATESQAEGEALISFHFDFLESNILNLAILVGVLFFYGRKVVGNILTERRNQITQAIQEAEDKQRTAAAALAKEQENLAQAKKQAEDIVKAASERAKTITAEIKAQCERDIARLKETAAADLSSEQERVMAQLKKQIAEEAIAQAESQLKAQVDNNAQQRLIDRSIATLGG</sequence>
<keyword evidence="14" id="KW-0175">Coiled coil</keyword>
<keyword evidence="2 12" id="KW-0138">CF(0)</keyword>
<dbReference type="SUPFAM" id="SSF81573">
    <property type="entry name" value="F1F0 ATP synthase subunit B, membrane domain"/>
    <property type="match status" value="1"/>
</dbReference>
<evidence type="ECO:0000256" key="13">
    <source>
        <dbReference type="RuleBase" id="RU003848"/>
    </source>
</evidence>
<comment type="subcellular location">
    <subcellularLocation>
        <location evidence="12">Cellular thylakoid membrane</location>
        <topology evidence="12">Single-pass membrane protein</topology>
    </subcellularLocation>
    <subcellularLocation>
        <location evidence="11">Endomembrane system</location>
        <topology evidence="11">Single-pass membrane protein</topology>
    </subcellularLocation>
</comment>
<name>G5IYU9_CROWT</name>
<dbReference type="Gene3D" id="1.20.5.620">
    <property type="entry name" value="F1F0 ATP synthase subunit B, membrane domain"/>
    <property type="match status" value="1"/>
</dbReference>
<evidence type="ECO:0000313" key="15">
    <source>
        <dbReference type="EMBL" id="EHJ14872.1"/>
    </source>
</evidence>
<dbReference type="PANTHER" id="PTHR34264:SF3">
    <property type="entry name" value="ATP SYNTHASE SUBUNIT B, CHLOROPLASTIC"/>
    <property type="match status" value="1"/>
</dbReference>
<dbReference type="GO" id="GO:0012505">
    <property type="term" value="C:endomembrane system"/>
    <property type="evidence" value="ECO:0007669"/>
    <property type="project" value="UniProtKB-SubCell"/>
</dbReference>
<evidence type="ECO:0000256" key="4">
    <source>
        <dbReference type="ARBA" id="ARBA00022781"/>
    </source>
</evidence>
<dbReference type="GO" id="GO:0031676">
    <property type="term" value="C:plasma membrane-derived thylakoid membrane"/>
    <property type="evidence" value="ECO:0007669"/>
    <property type="project" value="UniProtKB-SubCell"/>
</dbReference>
<keyword evidence="7 12" id="KW-0793">Thylakoid</keyword>
<dbReference type="CDD" id="cd06503">
    <property type="entry name" value="ATP-synt_Fo_b"/>
    <property type="match status" value="1"/>
</dbReference>
<evidence type="ECO:0000256" key="6">
    <source>
        <dbReference type="ARBA" id="ARBA00023065"/>
    </source>
</evidence>
<dbReference type="AlphaFoldDB" id="G5IYU9"/>
<keyword evidence="6 12" id="KW-0406">Ion transport</keyword>
<comment type="function">
    <text evidence="12">Component of the F(0) channel, it forms part of the peripheral stalk, linking F(1) to F(0).</text>
</comment>
<dbReference type="InterPro" id="IPR005864">
    <property type="entry name" value="ATP_synth_F0_bsu_bac"/>
</dbReference>
<keyword evidence="9 12" id="KW-0066">ATP synthesis</keyword>
<feature type="coiled-coil region" evidence="14">
    <location>
        <begin position="50"/>
        <end position="109"/>
    </location>
</feature>
<dbReference type="GeneID" id="88764384"/>